<dbReference type="InterPro" id="IPR044729">
    <property type="entry name" value="CBS_bac"/>
</dbReference>
<dbReference type="RefSeq" id="WP_092590554.1">
    <property type="nucleotide sequence ID" value="NZ_FMXN01000001.1"/>
</dbReference>
<dbReference type="Pfam" id="PF00571">
    <property type="entry name" value="CBS"/>
    <property type="match status" value="2"/>
</dbReference>
<name>A0A1G6A0P7_9GAMM</name>
<feature type="domain" description="CBS" evidence="3">
    <location>
        <begin position="77"/>
        <end position="135"/>
    </location>
</feature>
<protein>
    <submittedName>
        <fullName evidence="4">CBS domain-containing protein</fullName>
    </submittedName>
</protein>
<feature type="domain" description="CBS" evidence="3">
    <location>
        <begin position="10"/>
        <end position="68"/>
    </location>
</feature>
<dbReference type="EMBL" id="FMXN01000001">
    <property type="protein sequence ID" value="SDB02011.1"/>
    <property type="molecule type" value="Genomic_DNA"/>
</dbReference>
<dbReference type="STRING" id="1159017.SAMN02927930_00053"/>
<dbReference type="InterPro" id="IPR051257">
    <property type="entry name" value="Diverse_CBS-Domain"/>
</dbReference>
<dbReference type="CDD" id="cd04629">
    <property type="entry name" value="CBS_pair_bac"/>
    <property type="match status" value="1"/>
</dbReference>
<evidence type="ECO:0000256" key="2">
    <source>
        <dbReference type="PROSITE-ProRule" id="PRU00703"/>
    </source>
</evidence>
<evidence type="ECO:0000313" key="4">
    <source>
        <dbReference type="EMBL" id="SDB02011.1"/>
    </source>
</evidence>
<evidence type="ECO:0000313" key="5">
    <source>
        <dbReference type="Proteomes" id="UP000199626"/>
    </source>
</evidence>
<gene>
    <name evidence="4" type="ORF">SAMN02927930_00053</name>
</gene>
<dbReference type="InterPro" id="IPR000644">
    <property type="entry name" value="CBS_dom"/>
</dbReference>
<dbReference type="SMART" id="SM00116">
    <property type="entry name" value="CBS"/>
    <property type="match status" value="2"/>
</dbReference>
<keyword evidence="1 2" id="KW-0129">CBS domain</keyword>
<proteinExistence type="predicted"/>
<evidence type="ECO:0000256" key="1">
    <source>
        <dbReference type="ARBA" id="ARBA00023122"/>
    </source>
</evidence>
<dbReference type="InterPro" id="IPR046342">
    <property type="entry name" value="CBS_dom_sf"/>
</dbReference>
<dbReference type="PANTHER" id="PTHR43080">
    <property type="entry name" value="CBS DOMAIN-CONTAINING PROTEIN CBSX3, MITOCHONDRIAL"/>
    <property type="match status" value="1"/>
</dbReference>
<dbReference type="SUPFAM" id="SSF54631">
    <property type="entry name" value="CBS-domain pair"/>
    <property type="match status" value="1"/>
</dbReference>
<sequence>MQSLKVSDYMNPQPVTFAPDMSIESAVMRLLQTGQRGGPVVDQQGQLVGFFSEQDCLATLLLETYHNEQGTKVGDCMYQGAVVTVAANASIADLAQQMTNNRPKIYPVMDDSGQLLGVITRTDILRAIKDHCQTLSPGKVSVAS</sequence>
<keyword evidence="5" id="KW-1185">Reference proteome</keyword>
<dbReference type="AlphaFoldDB" id="A0A1G6A0P7"/>
<dbReference type="PANTHER" id="PTHR43080:SF2">
    <property type="entry name" value="CBS DOMAIN-CONTAINING PROTEIN"/>
    <property type="match status" value="1"/>
</dbReference>
<dbReference type="PROSITE" id="PS51371">
    <property type="entry name" value="CBS"/>
    <property type="match status" value="2"/>
</dbReference>
<evidence type="ECO:0000259" key="3">
    <source>
        <dbReference type="PROSITE" id="PS51371"/>
    </source>
</evidence>
<dbReference type="Gene3D" id="3.10.580.10">
    <property type="entry name" value="CBS-domain"/>
    <property type="match status" value="2"/>
</dbReference>
<accession>A0A1G6A0P7</accession>
<organism evidence="4 5">
    <name type="scientific">Pseudidiomarina indica</name>
    <dbReference type="NCBI Taxonomy" id="1159017"/>
    <lineage>
        <taxon>Bacteria</taxon>
        <taxon>Pseudomonadati</taxon>
        <taxon>Pseudomonadota</taxon>
        <taxon>Gammaproteobacteria</taxon>
        <taxon>Alteromonadales</taxon>
        <taxon>Idiomarinaceae</taxon>
        <taxon>Pseudidiomarina</taxon>
    </lineage>
</organism>
<dbReference type="Proteomes" id="UP000199626">
    <property type="component" value="Unassembled WGS sequence"/>
</dbReference>
<reference evidence="5" key="1">
    <citation type="submission" date="2016-10" db="EMBL/GenBank/DDBJ databases">
        <authorList>
            <person name="Varghese N."/>
            <person name="Submissions S."/>
        </authorList>
    </citation>
    <scope>NUCLEOTIDE SEQUENCE [LARGE SCALE GENOMIC DNA]</scope>
    <source>
        <strain evidence="5">CGMCC 1.10824</strain>
    </source>
</reference>
<dbReference type="OrthoDB" id="9790355at2"/>